<dbReference type="SUPFAM" id="SSF101386">
    <property type="entry name" value="all-alpha NTP pyrophosphatases"/>
    <property type="match status" value="1"/>
</dbReference>
<proteinExistence type="predicted"/>
<dbReference type="RefSeq" id="WP_226539451.1">
    <property type="nucleotide sequence ID" value="NZ_CP129013.1"/>
</dbReference>
<name>A0ABY9JW67_9BACI</name>
<dbReference type="Proteomes" id="UP001197974">
    <property type="component" value="Chromosome"/>
</dbReference>
<organism evidence="1 2">
    <name type="scientific">Bacillus carboniphilus</name>
    <dbReference type="NCBI Taxonomy" id="86663"/>
    <lineage>
        <taxon>Bacteria</taxon>
        <taxon>Bacillati</taxon>
        <taxon>Bacillota</taxon>
        <taxon>Bacilli</taxon>
        <taxon>Bacillales</taxon>
        <taxon>Bacillaceae</taxon>
        <taxon>Bacillus</taxon>
    </lineage>
</organism>
<reference evidence="1 2" key="1">
    <citation type="submission" date="2023-06" db="EMBL/GenBank/DDBJ databases">
        <title>Five Gram-positive bacteria isolated from mangrove sediments in Shenzhen, Guangdong, China.</title>
        <authorList>
            <person name="Yu S."/>
            <person name="Zheng W."/>
            <person name="Huang Y."/>
        </authorList>
    </citation>
    <scope>NUCLEOTIDE SEQUENCE [LARGE SCALE GENOMIC DNA]</scope>
    <source>
        <strain evidence="1 2">SaN35-3</strain>
    </source>
</reference>
<dbReference type="InterPro" id="IPR011411">
    <property type="entry name" value="MazG-related_YvdC"/>
</dbReference>
<dbReference type="PANTHER" id="PTHR42702:SF1">
    <property type="entry name" value="REGULATORY PROTEIN FOR BETA-LACTAMASE"/>
    <property type="match status" value="1"/>
</dbReference>
<sequence>MDIRELQQHAVEFVEEKGFERVSFEQRIMYLMSELGELTDDCLKFQFEQDVHKKQEIKENIGLEMFDVVWNIAELANRLEIDLTEAFEKKIMINQTRTW</sequence>
<dbReference type="Gene3D" id="1.10.287.1080">
    <property type="entry name" value="MazG-like"/>
    <property type="match status" value="1"/>
</dbReference>
<accession>A0ABY9JW67</accession>
<dbReference type="PANTHER" id="PTHR42702">
    <property type="entry name" value="NUCLEOTIDE PYROPHOSPHOHYDROLASE"/>
    <property type="match status" value="1"/>
</dbReference>
<protein>
    <submittedName>
        <fullName evidence="1">MazG-like family protein</fullName>
    </submittedName>
</protein>
<keyword evidence="2" id="KW-1185">Reference proteome</keyword>
<dbReference type="CDD" id="cd11523">
    <property type="entry name" value="NTP-PPase"/>
    <property type="match status" value="1"/>
</dbReference>
<evidence type="ECO:0000313" key="2">
    <source>
        <dbReference type="Proteomes" id="UP001197974"/>
    </source>
</evidence>
<evidence type="ECO:0000313" key="1">
    <source>
        <dbReference type="EMBL" id="WLR42722.1"/>
    </source>
</evidence>
<dbReference type="PIRSF" id="PIRSF036521">
    <property type="entry name" value="UCP036521_pph"/>
    <property type="match status" value="1"/>
</dbReference>
<dbReference type="EMBL" id="CP129013">
    <property type="protein sequence ID" value="WLR42722.1"/>
    <property type="molecule type" value="Genomic_DNA"/>
</dbReference>
<gene>
    <name evidence="1" type="ORF">LC087_00265</name>
</gene>